<dbReference type="SMART" id="SM00886">
    <property type="entry name" value="Dabb"/>
    <property type="match status" value="1"/>
</dbReference>
<dbReference type="SUPFAM" id="SSF54909">
    <property type="entry name" value="Dimeric alpha+beta barrel"/>
    <property type="match status" value="1"/>
</dbReference>
<protein>
    <submittedName>
        <fullName evidence="3">Stress protein</fullName>
    </submittedName>
</protein>
<dbReference type="Pfam" id="PF07876">
    <property type="entry name" value="Dabb"/>
    <property type="match status" value="1"/>
</dbReference>
<sequence length="101" mass="11498">MSQVRHVFLWRVAEGSSQQEIVEILNTLPERLPFIEYWSLGSHQGDPGENGAPWDGALITDFATWEALEKYSTDPYHLEVVATLMPMFSERAVVDFEVEGK</sequence>
<comment type="subunit">
    <text evidence="1">Homodimer.</text>
</comment>
<dbReference type="AlphaFoldDB" id="A0A076ES96"/>
<evidence type="ECO:0000256" key="1">
    <source>
        <dbReference type="ARBA" id="ARBA00011738"/>
    </source>
</evidence>
<accession>A0A076ES96</accession>
<organism evidence="3 4">
    <name type="scientific">Rhodococcus opacus</name>
    <name type="common">Nocardia opaca</name>
    <dbReference type="NCBI Taxonomy" id="37919"/>
    <lineage>
        <taxon>Bacteria</taxon>
        <taxon>Bacillati</taxon>
        <taxon>Actinomycetota</taxon>
        <taxon>Actinomycetes</taxon>
        <taxon>Mycobacteriales</taxon>
        <taxon>Nocardiaceae</taxon>
        <taxon>Rhodococcus</taxon>
    </lineage>
</organism>
<evidence type="ECO:0000313" key="4">
    <source>
        <dbReference type="Proteomes" id="UP000028488"/>
    </source>
</evidence>
<name>A0A076ES96_RHOOP</name>
<proteinExistence type="predicted"/>
<dbReference type="Gene3D" id="3.30.70.100">
    <property type="match status" value="1"/>
</dbReference>
<dbReference type="RefSeq" id="WP_037230008.1">
    <property type="nucleotide sequence ID" value="NZ_CP008947.1"/>
</dbReference>
<dbReference type="InterPro" id="IPR011008">
    <property type="entry name" value="Dimeric_a/b-barrel"/>
</dbReference>
<dbReference type="PANTHER" id="PTHR33178:SF10">
    <property type="entry name" value="STRESS-RESPONSE A_B BARREL DOMAIN-CONTAINING PROTEIN"/>
    <property type="match status" value="1"/>
</dbReference>
<feature type="domain" description="Stress-response A/B barrel" evidence="2">
    <location>
        <begin position="4"/>
        <end position="96"/>
    </location>
</feature>
<reference evidence="3 4" key="1">
    <citation type="submission" date="2014-07" db="EMBL/GenBank/DDBJ databases">
        <title>Genome Sequence of Rhodococcus opacus Strain R7, a Biodegrader of Mono- and Polycyclic Aromatic Hydrocarbons.</title>
        <authorList>
            <person name="Di Gennaro P."/>
            <person name="Zampolli J."/>
            <person name="Presti I."/>
            <person name="Cappelletti M."/>
            <person name="D'Ursi P."/>
            <person name="Orro A."/>
            <person name="Mezzelani A."/>
            <person name="Milanesi L."/>
        </authorList>
    </citation>
    <scope>NUCLEOTIDE SEQUENCE [LARGE SCALE GENOMIC DNA]</scope>
    <source>
        <strain evidence="3 4">R7</strain>
    </source>
</reference>
<dbReference type="Proteomes" id="UP000028488">
    <property type="component" value="Chromosome"/>
</dbReference>
<dbReference type="InterPro" id="IPR013097">
    <property type="entry name" value="Dabb"/>
</dbReference>
<dbReference type="eggNOG" id="ENOG5031S5G">
    <property type="taxonomic scope" value="Bacteria"/>
</dbReference>
<dbReference type="InterPro" id="IPR044662">
    <property type="entry name" value="HS1/DABB1-like"/>
</dbReference>
<dbReference type="EMBL" id="CP008947">
    <property type="protein sequence ID" value="AII08018.1"/>
    <property type="molecule type" value="Genomic_DNA"/>
</dbReference>
<gene>
    <name evidence="3" type="ORF">EP51_26670</name>
</gene>
<dbReference type="PROSITE" id="PS51502">
    <property type="entry name" value="S_R_A_B_BARREL"/>
    <property type="match status" value="1"/>
</dbReference>
<evidence type="ECO:0000259" key="2">
    <source>
        <dbReference type="PROSITE" id="PS51502"/>
    </source>
</evidence>
<evidence type="ECO:0000313" key="3">
    <source>
        <dbReference type="EMBL" id="AII08018.1"/>
    </source>
</evidence>
<dbReference type="PANTHER" id="PTHR33178">
    <property type="match status" value="1"/>
</dbReference>